<dbReference type="OrthoDB" id="9807577at2"/>
<reference evidence="1 2" key="1">
    <citation type="submission" date="2018-05" db="EMBL/GenBank/DDBJ databases">
        <title>Kurthia sibirica genome sequence.</title>
        <authorList>
            <person name="Maclea K.S."/>
            <person name="Goen A.E."/>
        </authorList>
    </citation>
    <scope>NUCLEOTIDE SEQUENCE [LARGE SCALE GENOMIC DNA]</scope>
    <source>
        <strain evidence="1 2">ATCC 49154</strain>
    </source>
</reference>
<evidence type="ECO:0000313" key="1">
    <source>
        <dbReference type="EMBL" id="PWI25001.1"/>
    </source>
</evidence>
<name>A0A2U3AKG3_9BACL</name>
<accession>A0A2U3AKG3</accession>
<gene>
    <name evidence="1" type="ORF">DEX24_10530</name>
</gene>
<organism evidence="1 2">
    <name type="scientific">Kurthia sibirica</name>
    <dbReference type="NCBI Taxonomy" id="202750"/>
    <lineage>
        <taxon>Bacteria</taxon>
        <taxon>Bacillati</taxon>
        <taxon>Bacillota</taxon>
        <taxon>Bacilli</taxon>
        <taxon>Bacillales</taxon>
        <taxon>Caryophanaceae</taxon>
        <taxon>Kurthia</taxon>
    </lineage>
</organism>
<evidence type="ECO:0000313" key="2">
    <source>
        <dbReference type="Proteomes" id="UP000245938"/>
    </source>
</evidence>
<comment type="caution">
    <text evidence="1">The sequence shown here is derived from an EMBL/GenBank/DDBJ whole genome shotgun (WGS) entry which is preliminary data.</text>
</comment>
<protein>
    <recommendedName>
        <fullName evidence="3">DUF1643 domain-containing protein</fullName>
    </recommendedName>
</protein>
<proteinExistence type="predicted"/>
<dbReference type="Proteomes" id="UP000245938">
    <property type="component" value="Unassembled WGS sequence"/>
</dbReference>
<dbReference type="RefSeq" id="WP_109306397.1">
    <property type="nucleotide sequence ID" value="NZ_BJUF01000004.1"/>
</dbReference>
<sequence>MNYYFKEYVDSRSLNICPSDANELNHRYSIEIPFINRSSDNPVAYVVCKNPSKAGLIENNRVKSDKTANKLSKYFYERGYSKLVILNLASVYATDLGTYSHASIRDLVNVRENNQELRKQLSRFRPEIDTVAVGWGMKNKIKGSKVDYDQRIDEVLEIIKCYTEKIHKYPSELSYPIHPANSGGWNNEELVLF</sequence>
<dbReference type="Pfam" id="PF07799">
    <property type="entry name" value="DUF1643"/>
    <property type="match status" value="1"/>
</dbReference>
<dbReference type="InterPro" id="IPR012441">
    <property type="entry name" value="DUF1643"/>
</dbReference>
<evidence type="ECO:0008006" key="3">
    <source>
        <dbReference type="Google" id="ProtNLM"/>
    </source>
</evidence>
<keyword evidence="2" id="KW-1185">Reference proteome</keyword>
<dbReference type="AlphaFoldDB" id="A0A2U3AKG3"/>
<dbReference type="EMBL" id="QFVR01000013">
    <property type="protein sequence ID" value="PWI25001.1"/>
    <property type="molecule type" value="Genomic_DNA"/>
</dbReference>